<evidence type="ECO:0000256" key="5">
    <source>
        <dbReference type="ARBA" id="ARBA00022519"/>
    </source>
</evidence>
<keyword evidence="6 9" id="KW-0812">Transmembrane</keyword>
<dbReference type="InterPro" id="IPR058625">
    <property type="entry name" value="MdtA-like_BSH"/>
</dbReference>
<evidence type="ECO:0000259" key="10">
    <source>
        <dbReference type="Pfam" id="PF25917"/>
    </source>
</evidence>
<keyword evidence="4 9" id="KW-1003">Cell membrane</keyword>
<keyword evidence="8 9" id="KW-0472">Membrane</keyword>
<dbReference type="PROSITE" id="PS00543">
    <property type="entry name" value="HLYD_FAMILY"/>
    <property type="match status" value="1"/>
</dbReference>
<evidence type="ECO:0000313" key="13">
    <source>
        <dbReference type="Proteomes" id="UP000566995"/>
    </source>
</evidence>
<dbReference type="Gene3D" id="2.40.50.100">
    <property type="match status" value="1"/>
</dbReference>
<feature type="domain" description="Multidrug resistance protein MdtA-like barrel-sandwich hybrid" evidence="10">
    <location>
        <begin position="105"/>
        <end position="309"/>
    </location>
</feature>
<evidence type="ECO:0000256" key="1">
    <source>
        <dbReference type="ARBA" id="ARBA00004377"/>
    </source>
</evidence>
<dbReference type="EMBL" id="JACHLI010000007">
    <property type="protein sequence ID" value="MBB4863401.1"/>
    <property type="molecule type" value="Genomic_DNA"/>
</dbReference>
<evidence type="ECO:0000256" key="6">
    <source>
        <dbReference type="ARBA" id="ARBA00022692"/>
    </source>
</evidence>
<name>A0A7W7KJ40_PSENT</name>
<dbReference type="RefSeq" id="WP_184588762.1">
    <property type="nucleotide sequence ID" value="NZ_JACHLI010000007.1"/>
</dbReference>
<dbReference type="InterPro" id="IPR050739">
    <property type="entry name" value="MFP"/>
</dbReference>
<feature type="domain" description="AprE-like beta-barrel" evidence="11">
    <location>
        <begin position="316"/>
        <end position="412"/>
    </location>
</feature>
<comment type="caution">
    <text evidence="12">The sequence shown here is derived from an EMBL/GenBank/DDBJ whole genome shotgun (WGS) entry which is preliminary data.</text>
</comment>
<keyword evidence="3 9" id="KW-0813">Transport</keyword>
<dbReference type="PANTHER" id="PTHR30386:SF26">
    <property type="entry name" value="TRANSPORT PROTEIN COMB"/>
    <property type="match status" value="1"/>
</dbReference>
<dbReference type="InterPro" id="IPR006144">
    <property type="entry name" value="Secretion_HlyD_CS"/>
</dbReference>
<gene>
    <name evidence="12" type="ORF">HNP46_002248</name>
</gene>
<comment type="similarity">
    <text evidence="2 9">Belongs to the membrane fusion protein (MFP) (TC 8.A.1) family.</text>
</comment>
<evidence type="ECO:0000256" key="7">
    <source>
        <dbReference type="ARBA" id="ARBA00022989"/>
    </source>
</evidence>
<keyword evidence="7 9" id="KW-1133">Transmembrane helix</keyword>
<evidence type="ECO:0000256" key="8">
    <source>
        <dbReference type="ARBA" id="ARBA00023136"/>
    </source>
</evidence>
<keyword evidence="5 9" id="KW-0997">Cell inner membrane</keyword>
<dbReference type="Gene3D" id="2.40.30.170">
    <property type="match status" value="1"/>
</dbReference>
<protein>
    <recommendedName>
        <fullName evidence="9">Membrane fusion protein (MFP) family protein</fullName>
    </recommendedName>
</protein>
<sequence>MTDTPDTQASVPAVVEPAKAVAPNITPYAKEVARLRENDLSYVSDLQAALISQKTTASTVVLLLIAAVFTGIIVWAYFARVEEITKGEARVIPSSREQVIQSLEGGILEQMNVKEGDVVEAGQVLLKIDPTRANASYREAQSKALALKGQLVRLRSEAYGQPLVFPDDVKAVPSIVEAETEAYNARRHALEDGIAGLQKSLSLAQGELTVSERLAKQGLISDVEILRMKRQANEFNLQISERRNKYRSDANADLTRVESELAQSLESAAGREDVMKRTTITAPLKGIVKNVRVNTIGGVIQQGQDIMEIVPLEDRLLVEAKIRPADVAFLRPGLPATVKISAYDYAIYGGLTGKVELISPDTIKDDEMARAGRPDTSFYRVLVRTDEAELSKGDKHFPIIPGMTATAEIRTGEKTILDYILKPALKAREAFRER</sequence>
<dbReference type="GO" id="GO:0009306">
    <property type="term" value="P:protein secretion"/>
    <property type="evidence" value="ECO:0007669"/>
    <property type="project" value="InterPro"/>
</dbReference>
<dbReference type="Pfam" id="PF26002">
    <property type="entry name" value="Beta-barrel_AprE"/>
    <property type="match status" value="1"/>
</dbReference>
<dbReference type="SUPFAM" id="SSF111369">
    <property type="entry name" value="HlyD-like secretion proteins"/>
    <property type="match status" value="1"/>
</dbReference>
<evidence type="ECO:0000313" key="12">
    <source>
        <dbReference type="EMBL" id="MBB4863401.1"/>
    </source>
</evidence>
<dbReference type="Pfam" id="PF25917">
    <property type="entry name" value="BSH_RND"/>
    <property type="match status" value="1"/>
</dbReference>
<evidence type="ECO:0000256" key="4">
    <source>
        <dbReference type="ARBA" id="ARBA00022475"/>
    </source>
</evidence>
<evidence type="ECO:0000256" key="9">
    <source>
        <dbReference type="RuleBase" id="RU365093"/>
    </source>
</evidence>
<dbReference type="AlphaFoldDB" id="A0A7W7KJ40"/>
<dbReference type="PRINTS" id="PR01490">
    <property type="entry name" value="RTXTOXIND"/>
</dbReference>
<dbReference type="NCBIfam" id="TIGR01843">
    <property type="entry name" value="type_I_hlyD"/>
    <property type="match status" value="1"/>
</dbReference>
<dbReference type="InterPro" id="IPR058982">
    <property type="entry name" value="Beta-barrel_AprE"/>
</dbReference>
<comment type="subcellular location">
    <subcellularLocation>
        <location evidence="1 9">Cell inner membrane</location>
        <topology evidence="1 9">Single-pass membrane protein</topology>
    </subcellularLocation>
</comment>
<reference evidence="12 13" key="1">
    <citation type="submission" date="2020-08" db="EMBL/GenBank/DDBJ databases">
        <title>Functional genomics of gut bacteria from endangered species of beetles.</title>
        <authorList>
            <person name="Carlos-Shanley C."/>
        </authorList>
    </citation>
    <scope>NUCLEOTIDE SEQUENCE [LARGE SCALE GENOMIC DNA]</scope>
    <source>
        <strain evidence="12 13">S00179</strain>
    </source>
</reference>
<organism evidence="12 13">
    <name type="scientific">Pseudomonas nitroreducens</name>
    <dbReference type="NCBI Taxonomy" id="46680"/>
    <lineage>
        <taxon>Bacteria</taxon>
        <taxon>Pseudomonadati</taxon>
        <taxon>Pseudomonadota</taxon>
        <taxon>Gammaproteobacteria</taxon>
        <taxon>Pseudomonadales</taxon>
        <taxon>Pseudomonadaceae</taxon>
        <taxon>Pseudomonas</taxon>
    </lineage>
</organism>
<proteinExistence type="inferred from homology"/>
<evidence type="ECO:0000259" key="11">
    <source>
        <dbReference type="Pfam" id="PF26002"/>
    </source>
</evidence>
<dbReference type="GO" id="GO:0005886">
    <property type="term" value="C:plasma membrane"/>
    <property type="evidence" value="ECO:0007669"/>
    <property type="project" value="UniProtKB-SubCell"/>
</dbReference>
<evidence type="ECO:0000256" key="3">
    <source>
        <dbReference type="ARBA" id="ARBA00022448"/>
    </source>
</evidence>
<dbReference type="InterPro" id="IPR010129">
    <property type="entry name" value="T1SS_HlyD"/>
</dbReference>
<accession>A0A7W7KJ40</accession>
<evidence type="ECO:0000256" key="2">
    <source>
        <dbReference type="ARBA" id="ARBA00009477"/>
    </source>
</evidence>
<dbReference type="PANTHER" id="PTHR30386">
    <property type="entry name" value="MEMBRANE FUSION SUBUNIT OF EMRAB-TOLC MULTIDRUG EFFLUX PUMP"/>
    <property type="match status" value="1"/>
</dbReference>
<dbReference type="Proteomes" id="UP000566995">
    <property type="component" value="Unassembled WGS sequence"/>
</dbReference>
<feature type="transmembrane region" description="Helical" evidence="9">
    <location>
        <begin position="60"/>
        <end position="78"/>
    </location>
</feature>